<keyword evidence="3" id="KW-1185">Reference proteome</keyword>
<gene>
    <name evidence="2" type="ORF">ABR189_18810</name>
</gene>
<reference evidence="2 3" key="1">
    <citation type="submission" date="2024-06" db="EMBL/GenBank/DDBJ databases">
        <title>Chitinophaga defluvii sp. nov., isolated from municipal sewage.</title>
        <authorList>
            <person name="Zhang L."/>
        </authorList>
    </citation>
    <scope>NUCLEOTIDE SEQUENCE [LARGE SCALE GENOMIC DNA]</scope>
    <source>
        <strain evidence="2 3">H8</strain>
    </source>
</reference>
<name>A0ABV2T8U8_9BACT</name>
<evidence type="ECO:0000256" key="1">
    <source>
        <dbReference type="SAM" id="Coils"/>
    </source>
</evidence>
<protein>
    <submittedName>
        <fullName evidence="2">ParB/Srx family N-terminal domain-containing protein</fullName>
    </submittedName>
</protein>
<keyword evidence="1" id="KW-0175">Coiled coil</keyword>
<dbReference type="Gene3D" id="3.90.1530.10">
    <property type="entry name" value="Conserved hypothetical protein from pyrococcus furiosus pfu- 392566-001, ParB domain"/>
    <property type="match status" value="1"/>
</dbReference>
<dbReference type="CDD" id="cd16387">
    <property type="entry name" value="ParB_N_Srx"/>
    <property type="match status" value="1"/>
</dbReference>
<accession>A0ABV2T8U8</accession>
<proteinExistence type="predicted"/>
<sequence>MKLKKATVSLVDLLLDPNNPRFADISDESLNIPNSRFTEDEVQKHAYEKMMNSKFDVLSLANSIETVGFLPVDNIVAKELDNSKYVVIEGNRRTTALKYIVKQFALGQNLLEQAQIDAISVIDILIVDNVEDDQESIGKIIQGIRNVAGIKEWDAYQKAQFISEMIDKGKDPGTISKMIGMSVRDINRYYKTYSAMAQFRADEEYGSKWKHSYFSHFDEVLRRPVLREYFGWDDEHYRFNNMAEYRRFYDWIIPDESGASAITDVHQIRTLVNFIDEPKALNYLDDKNFQKAINFFEQKNLNAQKTTLPECMSRILSAIDAFKNIIGEGLENEMTKEDVEEVENNIDEMKKQIKRIKKLKEGDA</sequence>
<dbReference type="RefSeq" id="WP_354662010.1">
    <property type="nucleotide sequence ID" value="NZ_JBEXAC010000002.1"/>
</dbReference>
<feature type="coiled-coil region" evidence="1">
    <location>
        <begin position="332"/>
        <end position="359"/>
    </location>
</feature>
<evidence type="ECO:0000313" key="3">
    <source>
        <dbReference type="Proteomes" id="UP001549749"/>
    </source>
</evidence>
<dbReference type="Proteomes" id="UP001549749">
    <property type="component" value="Unassembled WGS sequence"/>
</dbReference>
<comment type="caution">
    <text evidence="2">The sequence shown here is derived from an EMBL/GenBank/DDBJ whole genome shotgun (WGS) entry which is preliminary data.</text>
</comment>
<organism evidence="2 3">
    <name type="scientific">Chitinophaga defluvii</name>
    <dbReference type="NCBI Taxonomy" id="3163343"/>
    <lineage>
        <taxon>Bacteria</taxon>
        <taxon>Pseudomonadati</taxon>
        <taxon>Bacteroidota</taxon>
        <taxon>Chitinophagia</taxon>
        <taxon>Chitinophagales</taxon>
        <taxon>Chitinophagaceae</taxon>
        <taxon>Chitinophaga</taxon>
    </lineage>
</organism>
<dbReference type="EMBL" id="JBEXAC010000002">
    <property type="protein sequence ID" value="MET6999447.1"/>
    <property type="molecule type" value="Genomic_DNA"/>
</dbReference>
<evidence type="ECO:0000313" key="2">
    <source>
        <dbReference type="EMBL" id="MET6999447.1"/>
    </source>
</evidence>